<sequence length="735" mass="78270">MNQIIRRAVLPLLAFALFFTAPQAVLAAQAPAVLAPGYRSQPFETDYLSSGGTTQTARRSYPRRYSLTAAGEMPDLSAAQGGWNTAWAIAAARSAESSLYQNGSFPANLPLEQGLSERLLAWSSYAVGSNPDDPADSTGADAYLLPQEASSLGPEARFAASGNFFMAASALARWSGTGTGASLPYPETWMFSPEQGLLYSEYRGYAEIPQERRFDRFCQLREVRILPHRNGRGEPDGWAVKQAMLDGLAPAMALSMDPQALGNPIDSGVPYYAAQEGQAVNQALVLVGWNDDIPAAAFADGQGRVPAGPGAWLARGFWDGGPEFLWISYYSQGISDLFAFVLEPARYDHNYQHDGLGPTALLQATGTVSMAGLYTASGAERLDAVGFYTADHGVTASVQVYTGFSNTADPSTGTPCLGRGQSVLLNHAGYHTLELDQPVALAEGETFAVVVTLSGKSPLHLFVEQSVEGYAEASVHPGRSLLRAGSSGVWTDPALGERPSVLCVKAFTTDLPPAVGQAAKPAAADMEPAPSPAGMERLLPLDGAAAEALSRSAFEEAARRAKSEGRADVIVPVAAVNYTDLLPEGREAILRVAGEISERTGVKITPRLLADTVEGGRVLGRLYLDPAACAAPLRLGVFPDDPVSQAVFDNHFANPVRTVRLTHQGEFGAPVVAAFAADLVGLLPDRLTIYRYSEQTNSYRLAEDVVHSIDERGYLRLILPTGGCYVIADRALEPR</sequence>
<keyword evidence="1" id="KW-0732">Signal</keyword>
<comment type="caution">
    <text evidence="3">The sequence shown here is derived from an EMBL/GenBank/DDBJ whole genome shotgun (WGS) entry which is preliminary data.</text>
</comment>
<dbReference type="Pfam" id="PF18560">
    <property type="entry name" value="Lectin_like"/>
    <property type="match status" value="1"/>
</dbReference>
<dbReference type="InterPro" id="IPR038765">
    <property type="entry name" value="Papain-like_cys_pep_sf"/>
</dbReference>
<dbReference type="Proteomes" id="UP000658131">
    <property type="component" value="Unassembled WGS sequence"/>
</dbReference>
<feature type="chain" id="PRO_5046814696" description="Lectin-like domain-containing protein" evidence="1">
    <location>
        <begin position="28"/>
        <end position="735"/>
    </location>
</feature>
<feature type="domain" description="Lectin-like" evidence="2">
    <location>
        <begin position="351"/>
        <end position="508"/>
    </location>
</feature>
<name>A0ABR7NK49_9FIRM</name>
<accession>A0ABR7NK49</accession>
<gene>
    <name evidence="3" type="ORF">H8717_10285</name>
</gene>
<reference evidence="3 4" key="1">
    <citation type="submission" date="2020-08" db="EMBL/GenBank/DDBJ databases">
        <title>Genome public.</title>
        <authorList>
            <person name="Liu C."/>
            <person name="Sun Q."/>
        </authorList>
    </citation>
    <scope>NUCLEOTIDE SEQUENCE [LARGE SCALE GENOMIC DNA]</scope>
    <source>
        <strain evidence="3 4">BX1</strain>
    </source>
</reference>
<evidence type="ECO:0000259" key="2">
    <source>
        <dbReference type="Pfam" id="PF18560"/>
    </source>
</evidence>
<dbReference type="InterPro" id="IPR040528">
    <property type="entry name" value="Lectin-like"/>
</dbReference>
<protein>
    <recommendedName>
        <fullName evidence="2">Lectin-like domain-containing protein</fullName>
    </recommendedName>
</protein>
<organism evidence="3 4">
    <name type="scientific">Yanshouia hominis</name>
    <dbReference type="NCBI Taxonomy" id="2763673"/>
    <lineage>
        <taxon>Bacteria</taxon>
        <taxon>Bacillati</taxon>
        <taxon>Bacillota</taxon>
        <taxon>Clostridia</taxon>
        <taxon>Eubacteriales</taxon>
        <taxon>Oscillospiraceae</taxon>
        <taxon>Yanshouia</taxon>
    </lineage>
</organism>
<dbReference type="Gene3D" id="3.90.70.10">
    <property type="entry name" value="Cysteine proteinases"/>
    <property type="match status" value="1"/>
</dbReference>
<evidence type="ECO:0000313" key="4">
    <source>
        <dbReference type="Proteomes" id="UP000658131"/>
    </source>
</evidence>
<evidence type="ECO:0000256" key="1">
    <source>
        <dbReference type="SAM" id="SignalP"/>
    </source>
</evidence>
<dbReference type="SUPFAM" id="SSF54001">
    <property type="entry name" value="Cysteine proteinases"/>
    <property type="match status" value="1"/>
</dbReference>
<dbReference type="EMBL" id="JACRTB010000015">
    <property type="protein sequence ID" value="MBC8576786.1"/>
    <property type="molecule type" value="Genomic_DNA"/>
</dbReference>
<feature type="signal peptide" evidence="1">
    <location>
        <begin position="1"/>
        <end position="27"/>
    </location>
</feature>
<proteinExistence type="predicted"/>
<dbReference type="RefSeq" id="WP_262400287.1">
    <property type="nucleotide sequence ID" value="NZ_JACRTB010000015.1"/>
</dbReference>
<evidence type="ECO:0000313" key="3">
    <source>
        <dbReference type="EMBL" id="MBC8576786.1"/>
    </source>
</evidence>
<keyword evidence="4" id="KW-1185">Reference proteome</keyword>